<organism evidence="1 2">
    <name type="scientific">Eubacterium plexicaudatum ASF492</name>
    <dbReference type="NCBI Taxonomy" id="1235802"/>
    <lineage>
        <taxon>Bacteria</taxon>
        <taxon>Bacillati</taxon>
        <taxon>Bacillota</taxon>
        <taxon>Clostridia</taxon>
        <taxon>Eubacteriales</taxon>
        <taxon>Eubacteriaceae</taxon>
        <taxon>Eubacterium</taxon>
    </lineage>
</organism>
<sequence length="31" mass="3627">MMKFGLLTEIYDGMIFEEVVCYLIIATKEEP</sequence>
<name>N2A6W1_9FIRM</name>
<evidence type="ECO:0000313" key="1">
    <source>
        <dbReference type="EMBL" id="EMZ21820.1"/>
    </source>
</evidence>
<proteinExistence type="predicted"/>
<reference evidence="1 2" key="1">
    <citation type="journal article" date="2014" name="Genome Announc.">
        <title>Draft genome sequences of the altered schaedler flora, a defined bacterial community from gnotobiotic mice.</title>
        <authorList>
            <person name="Wannemuehler M.J."/>
            <person name="Overstreet A.M."/>
            <person name="Ward D.V."/>
            <person name="Phillips G.J."/>
        </authorList>
    </citation>
    <scope>NUCLEOTIDE SEQUENCE [LARGE SCALE GENOMIC DNA]</scope>
    <source>
        <strain evidence="1 2">ASF492</strain>
    </source>
</reference>
<dbReference type="AlphaFoldDB" id="N2A6W1"/>
<gene>
    <name evidence="1" type="ORF">C823_04271</name>
</gene>
<comment type="caution">
    <text evidence="1">The sequence shown here is derived from an EMBL/GenBank/DDBJ whole genome shotgun (WGS) entry which is preliminary data.</text>
</comment>
<evidence type="ECO:0000313" key="2">
    <source>
        <dbReference type="Proteomes" id="UP000012589"/>
    </source>
</evidence>
<accession>N2A6W1</accession>
<dbReference type="STRING" id="1235802.C823_04271"/>
<protein>
    <submittedName>
        <fullName evidence="1">Uncharacterized protein</fullName>
    </submittedName>
</protein>
<dbReference type="HOGENOM" id="CLU_3396577_0_0_9"/>
<keyword evidence="2" id="KW-1185">Reference proteome</keyword>
<dbReference type="Proteomes" id="UP000012589">
    <property type="component" value="Unassembled WGS sequence"/>
</dbReference>
<dbReference type="EMBL" id="AQFT01000126">
    <property type="protein sequence ID" value="EMZ21820.1"/>
    <property type="molecule type" value="Genomic_DNA"/>
</dbReference>